<proteinExistence type="predicted"/>
<dbReference type="SUPFAM" id="SSF51905">
    <property type="entry name" value="FAD/NAD(P)-binding domain"/>
    <property type="match status" value="2"/>
</dbReference>
<dbReference type="Gene3D" id="3.50.50.60">
    <property type="entry name" value="FAD/NAD(P)-binding domain"/>
    <property type="match status" value="1"/>
</dbReference>
<dbReference type="Pfam" id="PF13738">
    <property type="entry name" value="Pyr_redox_3"/>
    <property type="match status" value="1"/>
</dbReference>
<dbReference type="GO" id="GO:0004497">
    <property type="term" value="F:monooxygenase activity"/>
    <property type="evidence" value="ECO:0007669"/>
    <property type="project" value="TreeGrafter"/>
</dbReference>
<reference evidence="2 3" key="1">
    <citation type="submission" date="2018-10" db="EMBL/GenBank/DDBJ databases">
        <title>Genome Sequence of Cohnella sp.</title>
        <authorList>
            <person name="Srinivasan S."/>
            <person name="Kim M.K."/>
        </authorList>
    </citation>
    <scope>NUCLEOTIDE SEQUENCE [LARGE SCALE GENOMIC DNA]</scope>
    <source>
        <strain evidence="2 3">18JY8-7</strain>
    </source>
</reference>
<dbReference type="EMBL" id="CP033433">
    <property type="protein sequence ID" value="AYQ73385.1"/>
    <property type="molecule type" value="Genomic_DNA"/>
</dbReference>
<dbReference type="InterPro" id="IPR050982">
    <property type="entry name" value="Auxin_biosynth/cation_transpt"/>
</dbReference>
<dbReference type="AlphaFoldDB" id="A0A3G3JYR6"/>
<dbReference type="PANTHER" id="PTHR43539">
    <property type="entry name" value="FLAVIN-BINDING MONOOXYGENASE-LIKE PROTEIN (AFU_ORTHOLOGUE AFUA_4G09220)"/>
    <property type="match status" value="1"/>
</dbReference>
<sequence>MLHEQETLDVLVIGAGQAGLAMGGQLQKLGKSFVILGKEEQVGDVWRKRYDSLVLFTPRWYSSLPGLPLMGDPNGYASKDEIAAYLESYALHFGLPVLLGTEVLALDKIDGLFRAFTNRGMFYAKQVVVCTGPFHRPYVPPAAHGLSDGVTQLHSSEYRNASQLRPGSVLVAGAGNSGAQIAVELSSERDVYLSSGHSLKFMPLQLFGKSIFWWFGKTGLLRAGADSPVGRVVRKRNDPIFGLELRDKIRQGQVRLRPRVVDIREDRILFENDADPLTVSNVIWATGFRSDYGWIQIPGASSGAGPEGLFFLGMPWQRNRGSALIGGVGEDSAVLAKRMFG</sequence>
<dbReference type="KEGG" id="coh:EAV92_12875"/>
<organism evidence="2 3">
    <name type="scientific">Cohnella candidum</name>
    <dbReference type="NCBI Taxonomy" id="2674991"/>
    <lineage>
        <taxon>Bacteria</taxon>
        <taxon>Bacillati</taxon>
        <taxon>Bacillota</taxon>
        <taxon>Bacilli</taxon>
        <taxon>Bacillales</taxon>
        <taxon>Paenibacillaceae</taxon>
        <taxon>Cohnella</taxon>
    </lineage>
</organism>
<dbReference type="RefSeq" id="WP_123041467.1">
    <property type="nucleotide sequence ID" value="NZ_CP033433.1"/>
</dbReference>
<dbReference type="PANTHER" id="PTHR43539:SF78">
    <property type="entry name" value="FLAVIN-CONTAINING MONOOXYGENASE"/>
    <property type="match status" value="1"/>
</dbReference>
<dbReference type="Proteomes" id="UP000269097">
    <property type="component" value="Chromosome"/>
</dbReference>
<protein>
    <submittedName>
        <fullName evidence="2">Oxidoreductase</fullName>
    </submittedName>
</protein>
<accession>A0A3G3JYR6</accession>
<dbReference type="InterPro" id="IPR036188">
    <property type="entry name" value="FAD/NAD-bd_sf"/>
</dbReference>
<name>A0A3G3JYR6_9BACL</name>
<evidence type="ECO:0000313" key="2">
    <source>
        <dbReference type="EMBL" id="AYQ73385.1"/>
    </source>
</evidence>
<dbReference type="PRINTS" id="PR00469">
    <property type="entry name" value="PNDRDTASEII"/>
</dbReference>
<dbReference type="PRINTS" id="PR00368">
    <property type="entry name" value="FADPNR"/>
</dbReference>
<keyword evidence="1" id="KW-0560">Oxidoreductase</keyword>
<dbReference type="GO" id="GO:0050660">
    <property type="term" value="F:flavin adenine dinucleotide binding"/>
    <property type="evidence" value="ECO:0007669"/>
    <property type="project" value="TreeGrafter"/>
</dbReference>
<evidence type="ECO:0000256" key="1">
    <source>
        <dbReference type="ARBA" id="ARBA00023002"/>
    </source>
</evidence>
<keyword evidence="3" id="KW-1185">Reference proteome</keyword>
<gene>
    <name evidence="2" type="ORF">EAV92_12875</name>
</gene>
<evidence type="ECO:0000313" key="3">
    <source>
        <dbReference type="Proteomes" id="UP000269097"/>
    </source>
</evidence>